<organism evidence="2 3">
    <name type="scientific">Syntrophus aciditrophicus (strain SB)</name>
    <dbReference type="NCBI Taxonomy" id="56780"/>
    <lineage>
        <taxon>Bacteria</taxon>
        <taxon>Pseudomonadati</taxon>
        <taxon>Thermodesulfobacteriota</taxon>
        <taxon>Syntrophia</taxon>
        <taxon>Syntrophales</taxon>
        <taxon>Syntrophaceae</taxon>
        <taxon>Syntrophus</taxon>
    </lineage>
</organism>
<gene>
    <name evidence="2" type="ORF">SYN_01912</name>
</gene>
<dbReference type="OrthoDB" id="9766257at2"/>
<keyword evidence="3" id="KW-1185">Reference proteome</keyword>
<evidence type="ECO:0000313" key="2">
    <source>
        <dbReference type="EMBL" id="ABC77603.1"/>
    </source>
</evidence>
<sequence length="817" mass="93202">MSDRAAHLNSLPDDLHSAANALAVDALIRRLRAYYPDMSGFTAVSMTGRGRDFLHHLVHTRIGGLLPAVLSFNDYRSHRIAEATGRTAVPEDEAFLHFHALRCREEGRSLPPADTQRLLSFLTTLAEFSVTIDELRALDRIGPEQFERIDWFFATMEAFRARLATGGLFYPPFEATRFADLTPGDGEFFIGLPLMTPGNERFFSRIPKDRLFVDAPLFGPNMPIEPPDYETALSLVRRIGIAERRHDGELPGFTELAERAALPTLLAREIDTFLRNYGSDREQLFIVPLDEKLSFYLWEFLFRPLGGQVNFAPWLPFTHFAAAQRLREGIRDGKGLAAMRRDLVSELTTRWNELDEADHSAFEGGITLCDELDRLRALMPFTENEWLPLAEHFIAVKKLRLRGRRDAPIQVVGLGDATGVPYARTVILPMNSDIFPRRPFSGPYLNLIHLPRIYRTQYEADDLALRQFLSFGRTAHIAALYDQANGDAPSAHFSFLATEFGQRMVKRRMVPAALRGPAGSLVIENTDELKERLRRHTWSFSSLKNFFTCPCRFILEDMEAVKPPSCFEDKDSTNLLIGEFLHRFFAELKEHRPAVLHWQELFDTRWESDEDLRMKLPDQAVRKAIVQSHLADIAAWEKETGRSILFSDEVTEAELELSAPFGGGRYRLKGRIDRLQRDGDQTLITDLKYKEKKTYAEKDRLVDRLEKTDVFDDRFQLLIYAYLALQNKRATPGLLDAAHLFLRPRMRGDYEGHLAKEDLDACDATMEGIAGRLDALLALERFTPNFRADGCSYCPYKALCLKPDLYQTIGRPGGHPW</sequence>
<dbReference type="Proteomes" id="UP000001933">
    <property type="component" value="Chromosome"/>
</dbReference>
<dbReference type="RefSeq" id="WP_011417625.1">
    <property type="nucleotide sequence ID" value="NC_007759.1"/>
</dbReference>
<dbReference type="InterPro" id="IPR038726">
    <property type="entry name" value="PDDEXK_AddAB-type"/>
</dbReference>
<dbReference type="HOGENOM" id="CLU_345780_0_0_7"/>
<name>Q2LU39_SYNAS</name>
<dbReference type="STRING" id="56780.SYN_01912"/>
<accession>Q2LU39</accession>
<dbReference type="KEGG" id="sat:SYN_01912"/>
<dbReference type="AlphaFoldDB" id="Q2LU39"/>
<evidence type="ECO:0000259" key="1">
    <source>
        <dbReference type="Pfam" id="PF12705"/>
    </source>
</evidence>
<protein>
    <submittedName>
        <fullName evidence="2">Nuclease</fullName>
    </submittedName>
</protein>
<dbReference type="InterPro" id="IPR011604">
    <property type="entry name" value="PDDEXK-like_dom_sf"/>
</dbReference>
<proteinExistence type="predicted"/>
<dbReference type="eggNOG" id="COG2887">
    <property type="taxonomic scope" value="Bacteria"/>
</dbReference>
<reference evidence="2 3" key="1">
    <citation type="journal article" date="2007" name="Proc. Natl. Acad. Sci. U.S.A.">
        <title>The genome of Syntrophus aciditrophicus: life at the thermodynamic limit of microbial growth.</title>
        <authorList>
            <person name="McInerney M.J."/>
            <person name="Rohlin L."/>
            <person name="Mouttaki H."/>
            <person name="Kim U."/>
            <person name="Krupp R.S."/>
            <person name="Rios-Hernandez L."/>
            <person name="Sieber J."/>
            <person name="Struchtemeyer C.G."/>
            <person name="Bhattacharyya A."/>
            <person name="Campbell J.W."/>
            <person name="Gunsalus R.P."/>
        </authorList>
    </citation>
    <scope>NUCLEOTIDE SEQUENCE [LARGE SCALE GENOMIC DNA]</scope>
    <source>
        <strain evidence="2 3">SB</strain>
    </source>
</reference>
<dbReference type="Gene3D" id="3.90.320.10">
    <property type="match status" value="1"/>
</dbReference>
<dbReference type="EMBL" id="CP000252">
    <property type="protein sequence ID" value="ABC77603.1"/>
    <property type="molecule type" value="Genomic_DNA"/>
</dbReference>
<evidence type="ECO:0000313" key="3">
    <source>
        <dbReference type="Proteomes" id="UP000001933"/>
    </source>
</evidence>
<dbReference type="Pfam" id="PF12705">
    <property type="entry name" value="PDDEXK_1"/>
    <property type="match status" value="1"/>
</dbReference>
<dbReference type="InParanoid" id="Q2LU39"/>
<feature type="domain" description="PD-(D/E)XK endonuclease-like" evidence="1">
    <location>
        <begin position="537"/>
        <end position="800"/>
    </location>
</feature>